<dbReference type="InterPro" id="IPR032675">
    <property type="entry name" value="LRR_dom_sf"/>
</dbReference>
<dbReference type="Gene3D" id="3.80.10.10">
    <property type="entry name" value="Ribonuclease Inhibitor"/>
    <property type="match status" value="1"/>
</dbReference>
<keyword evidence="2" id="KW-1185">Reference proteome</keyword>
<evidence type="ECO:0000313" key="2">
    <source>
        <dbReference type="Proteomes" id="UP000053558"/>
    </source>
</evidence>
<evidence type="ECO:0000313" key="1">
    <source>
        <dbReference type="EMBL" id="EIW73982.1"/>
    </source>
</evidence>
<reference evidence="2" key="1">
    <citation type="journal article" date="2012" name="Science">
        <title>The Paleozoic origin of enzymatic lignin decomposition reconstructed from 31 fungal genomes.</title>
        <authorList>
            <person name="Floudas D."/>
            <person name="Binder M."/>
            <person name="Riley R."/>
            <person name="Barry K."/>
            <person name="Blanchette R.A."/>
            <person name="Henrissat B."/>
            <person name="Martinez A.T."/>
            <person name="Otillar R."/>
            <person name="Spatafora J.W."/>
            <person name="Yadav J.S."/>
            <person name="Aerts A."/>
            <person name="Benoit I."/>
            <person name="Boyd A."/>
            <person name="Carlson A."/>
            <person name="Copeland A."/>
            <person name="Coutinho P.M."/>
            <person name="de Vries R.P."/>
            <person name="Ferreira P."/>
            <person name="Findley K."/>
            <person name="Foster B."/>
            <person name="Gaskell J."/>
            <person name="Glotzer D."/>
            <person name="Gorecki P."/>
            <person name="Heitman J."/>
            <person name="Hesse C."/>
            <person name="Hori C."/>
            <person name="Igarashi K."/>
            <person name="Jurgens J.A."/>
            <person name="Kallen N."/>
            <person name="Kersten P."/>
            <person name="Kohler A."/>
            <person name="Kuees U."/>
            <person name="Kumar T.K.A."/>
            <person name="Kuo A."/>
            <person name="LaButti K."/>
            <person name="Larrondo L.F."/>
            <person name="Lindquist E."/>
            <person name="Ling A."/>
            <person name="Lombard V."/>
            <person name="Lucas S."/>
            <person name="Lundell T."/>
            <person name="Martin R."/>
            <person name="McLaughlin D.J."/>
            <person name="Morgenstern I."/>
            <person name="Morin E."/>
            <person name="Murat C."/>
            <person name="Nagy L.G."/>
            <person name="Nolan M."/>
            <person name="Ohm R.A."/>
            <person name="Patyshakuliyeva A."/>
            <person name="Rokas A."/>
            <person name="Ruiz-Duenas F.J."/>
            <person name="Sabat G."/>
            <person name="Salamov A."/>
            <person name="Samejima M."/>
            <person name="Schmutz J."/>
            <person name="Slot J.C."/>
            <person name="St John F."/>
            <person name="Stenlid J."/>
            <person name="Sun H."/>
            <person name="Sun S."/>
            <person name="Syed K."/>
            <person name="Tsang A."/>
            <person name="Wiebenga A."/>
            <person name="Young D."/>
            <person name="Pisabarro A."/>
            <person name="Eastwood D.C."/>
            <person name="Martin F."/>
            <person name="Cullen D."/>
            <person name="Grigoriev I.V."/>
            <person name="Hibbett D.S."/>
        </authorList>
    </citation>
    <scope>NUCLEOTIDE SEQUENCE [LARGE SCALE GENOMIC DNA]</scope>
    <source>
        <strain evidence="2">RWD-64-598 SS2</strain>
    </source>
</reference>
<protein>
    <recommendedName>
        <fullName evidence="3">F-box domain-containing protein</fullName>
    </recommendedName>
</protein>
<evidence type="ECO:0008006" key="3">
    <source>
        <dbReference type="Google" id="ProtNLM"/>
    </source>
</evidence>
<dbReference type="Proteomes" id="UP000053558">
    <property type="component" value="Unassembled WGS sequence"/>
</dbReference>
<name>R7SE05_CONPW</name>
<dbReference type="AlphaFoldDB" id="R7SE05"/>
<dbReference type="KEGG" id="cput:CONPUDRAFT_170369"/>
<organism evidence="1 2">
    <name type="scientific">Coniophora puteana (strain RWD-64-598)</name>
    <name type="common">Brown rot fungus</name>
    <dbReference type="NCBI Taxonomy" id="741705"/>
    <lineage>
        <taxon>Eukaryota</taxon>
        <taxon>Fungi</taxon>
        <taxon>Dikarya</taxon>
        <taxon>Basidiomycota</taxon>
        <taxon>Agaricomycotina</taxon>
        <taxon>Agaricomycetes</taxon>
        <taxon>Agaricomycetidae</taxon>
        <taxon>Boletales</taxon>
        <taxon>Coniophorineae</taxon>
        <taxon>Coniophoraceae</taxon>
        <taxon>Coniophora</taxon>
    </lineage>
</organism>
<proteinExistence type="predicted"/>
<accession>R7SE05</accession>
<gene>
    <name evidence="1" type="ORF">CONPUDRAFT_170369</name>
</gene>
<dbReference type="GeneID" id="19206439"/>
<sequence>MHDCLRIPELIASIATHLDQPSLAALARLCKVTQEPALDALYTEIWRLQDLLCGLDDDLWDLTDKGRTVLRNIEEAQPHVAVQLAGQQCDSLLDLNLSCLDGYSHDSTAEQLAVAFSQLKNVKSIRFFDSCMGSRVGWVPAFACAPSLRTLNLAVACVSHVVENPCALSSTSHFSIDTFYTPYSLAGLIQTLSEALLPEKVTSIQLSVGLPHLGTPRGPRDGISFADIRGLLTFTKLKKLIISSDVAPLLSDAHMEELSTALPLLRTFQYSWSPALHRDNRTAEHGGYEIQHWWAGERHGDVVTLAGLAALVSNCPDLVSVALIVDARQIENASPRDIKVKAGSGSRVTNLCLWCSQANDAEYAGACLKAMFPQLVKFTTPASPWTCQSVWKSVKIGLLTKSS</sequence>
<dbReference type="EMBL" id="JH711596">
    <property type="protein sequence ID" value="EIW73982.1"/>
    <property type="molecule type" value="Genomic_DNA"/>
</dbReference>
<dbReference type="RefSeq" id="XP_007775812.1">
    <property type="nucleotide sequence ID" value="XM_007777622.1"/>
</dbReference>